<accession>K5VU84</accession>
<keyword evidence="3" id="KW-1185">Reference proteome</keyword>
<organism evidence="2 3">
    <name type="scientific">Phanerochaete carnosa (strain HHB-10118-sp)</name>
    <name type="common">White-rot fungus</name>
    <name type="synonym">Peniophora carnosa</name>
    <dbReference type="NCBI Taxonomy" id="650164"/>
    <lineage>
        <taxon>Eukaryota</taxon>
        <taxon>Fungi</taxon>
        <taxon>Dikarya</taxon>
        <taxon>Basidiomycota</taxon>
        <taxon>Agaricomycotina</taxon>
        <taxon>Agaricomycetes</taxon>
        <taxon>Polyporales</taxon>
        <taxon>Phanerochaetaceae</taxon>
        <taxon>Phanerochaete</taxon>
    </lineage>
</organism>
<feature type="compositionally biased region" description="Polar residues" evidence="1">
    <location>
        <begin position="28"/>
        <end position="45"/>
    </location>
</feature>
<protein>
    <submittedName>
        <fullName evidence="2">Uncharacterized protein</fullName>
    </submittedName>
</protein>
<name>K5VU84_PHACS</name>
<gene>
    <name evidence="2" type="ORF">PHACADRAFT_255451</name>
</gene>
<evidence type="ECO:0000313" key="2">
    <source>
        <dbReference type="EMBL" id="EKM55083.1"/>
    </source>
</evidence>
<reference evidence="2 3" key="1">
    <citation type="journal article" date="2012" name="BMC Genomics">
        <title>Comparative genomics of the white-rot fungi, Phanerochaete carnosa and P. chrysosporium, to elucidate the genetic basis of the distinct wood types they colonize.</title>
        <authorList>
            <person name="Suzuki H."/>
            <person name="MacDonald J."/>
            <person name="Syed K."/>
            <person name="Salamov A."/>
            <person name="Hori C."/>
            <person name="Aerts A."/>
            <person name="Henrissat B."/>
            <person name="Wiebenga A."/>
            <person name="vanKuyk P.A."/>
            <person name="Barry K."/>
            <person name="Lindquist E."/>
            <person name="LaButti K."/>
            <person name="Lapidus A."/>
            <person name="Lucas S."/>
            <person name="Coutinho P."/>
            <person name="Gong Y."/>
            <person name="Samejima M."/>
            <person name="Mahadevan R."/>
            <person name="Abou-Zaid M."/>
            <person name="de Vries R.P."/>
            <person name="Igarashi K."/>
            <person name="Yadav J.S."/>
            <person name="Grigoriev I.V."/>
            <person name="Master E.R."/>
        </authorList>
    </citation>
    <scope>NUCLEOTIDE SEQUENCE [LARGE SCALE GENOMIC DNA]</scope>
    <source>
        <strain evidence="2 3">HHB-10118-sp</strain>
    </source>
</reference>
<feature type="region of interest" description="Disordered" evidence="1">
    <location>
        <begin position="22"/>
        <end position="47"/>
    </location>
</feature>
<dbReference type="EMBL" id="JH930472">
    <property type="protein sequence ID" value="EKM55083.1"/>
    <property type="molecule type" value="Genomic_DNA"/>
</dbReference>
<evidence type="ECO:0000256" key="1">
    <source>
        <dbReference type="SAM" id="MobiDB-lite"/>
    </source>
</evidence>
<dbReference type="AlphaFoldDB" id="K5VU84"/>
<dbReference type="KEGG" id="pco:PHACADRAFT_255451"/>
<dbReference type="GeneID" id="18916302"/>
<evidence type="ECO:0000313" key="3">
    <source>
        <dbReference type="Proteomes" id="UP000008370"/>
    </source>
</evidence>
<dbReference type="HOGENOM" id="CLU_2622817_0_0_1"/>
<dbReference type="RefSeq" id="XP_007395428.1">
    <property type="nucleotide sequence ID" value="XM_007395366.1"/>
</dbReference>
<sequence>MPSRPSSRLWSAAGGTALQASARAMSLRTPSRSPRISATRRTSSGPMRELGGISLSPAFWSWLELFCCLVGYIRDRRG</sequence>
<proteinExistence type="predicted"/>
<dbReference type="Proteomes" id="UP000008370">
    <property type="component" value="Unassembled WGS sequence"/>
</dbReference>
<dbReference type="InParanoid" id="K5VU84"/>